<evidence type="ECO:0000256" key="7">
    <source>
        <dbReference type="ARBA" id="ARBA00022840"/>
    </source>
</evidence>
<dbReference type="PROSITE" id="PS50893">
    <property type="entry name" value="ABC_TRANSPORTER_2"/>
    <property type="match status" value="1"/>
</dbReference>
<dbReference type="PANTHER" id="PTHR43297:SF14">
    <property type="entry name" value="ATPASE AAA-TYPE CORE DOMAIN-CONTAINING PROTEIN"/>
    <property type="match status" value="1"/>
</dbReference>
<keyword evidence="4" id="KW-1003">Cell membrane</keyword>
<proteinExistence type="inferred from homology"/>
<dbReference type="Gene3D" id="3.40.50.300">
    <property type="entry name" value="P-loop containing nucleotide triphosphate hydrolases"/>
    <property type="match status" value="1"/>
</dbReference>
<dbReference type="InterPro" id="IPR027417">
    <property type="entry name" value="P-loop_NTPase"/>
</dbReference>
<accession>A0AAU7V8P2</accession>
<dbReference type="PANTHER" id="PTHR43297">
    <property type="entry name" value="OLIGOPEPTIDE TRANSPORT ATP-BINDING PROTEIN APPD"/>
    <property type="match status" value="1"/>
</dbReference>
<gene>
    <name evidence="11" type="ORF">SAC06_04485</name>
</gene>
<organism evidence="11">
    <name type="scientific">Scrofimicrobium appendicitidis</name>
    <dbReference type="NCBI Taxonomy" id="3079930"/>
    <lineage>
        <taxon>Bacteria</taxon>
        <taxon>Bacillati</taxon>
        <taxon>Actinomycetota</taxon>
        <taxon>Actinomycetes</taxon>
        <taxon>Actinomycetales</taxon>
        <taxon>Actinomycetaceae</taxon>
        <taxon>Scrofimicrobium</taxon>
    </lineage>
</organism>
<dbReference type="Pfam" id="PF00005">
    <property type="entry name" value="ABC_tran"/>
    <property type="match status" value="1"/>
</dbReference>
<keyword evidence="7 11" id="KW-0067">ATP-binding</keyword>
<protein>
    <submittedName>
        <fullName evidence="11">ABC transporter ATP-binding protein</fullName>
    </submittedName>
</protein>
<dbReference type="RefSeq" id="WP_350259019.1">
    <property type="nucleotide sequence ID" value="NZ_CP138335.1"/>
</dbReference>
<evidence type="ECO:0000256" key="5">
    <source>
        <dbReference type="ARBA" id="ARBA00022519"/>
    </source>
</evidence>
<keyword evidence="6" id="KW-0547">Nucleotide-binding</keyword>
<dbReference type="InterPro" id="IPR050388">
    <property type="entry name" value="ABC_Ni/Peptide_Import"/>
</dbReference>
<reference evidence="11" key="1">
    <citation type="submission" date="2023-11" db="EMBL/GenBank/DDBJ databases">
        <title>Scrofimicrobium hongkongense sp. nov., isolated from a patient with peritonitis.</title>
        <authorList>
            <person name="Lao H.Y."/>
            <person name="Wong A.Y.P."/>
            <person name="Ng T.L."/>
            <person name="Wong R.Y.L."/>
            <person name="Yau M.C.Y."/>
            <person name="Lam J.Y.W."/>
            <person name="Siu G.K.H."/>
        </authorList>
    </citation>
    <scope>NUCLEOTIDE SEQUENCE</scope>
    <source>
        <strain evidence="11">R131</strain>
    </source>
</reference>
<comment type="subcellular location">
    <subcellularLocation>
        <location evidence="1">Cell membrane</location>
        <topology evidence="1">Peripheral membrane protein</topology>
    </subcellularLocation>
</comment>
<evidence type="ECO:0000256" key="1">
    <source>
        <dbReference type="ARBA" id="ARBA00004202"/>
    </source>
</evidence>
<dbReference type="InterPro" id="IPR003593">
    <property type="entry name" value="AAA+_ATPase"/>
</dbReference>
<dbReference type="SUPFAM" id="SSF52540">
    <property type="entry name" value="P-loop containing nucleoside triphosphate hydrolases"/>
    <property type="match status" value="1"/>
</dbReference>
<keyword evidence="8" id="KW-1278">Translocase</keyword>
<keyword evidence="5" id="KW-0997">Cell inner membrane</keyword>
<name>A0AAU7V8P2_9ACTO</name>
<evidence type="ECO:0000256" key="2">
    <source>
        <dbReference type="ARBA" id="ARBA00005417"/>
    </source>
</evidence>
<feature type="domain" description="ABC transporter" evidence="10">
    <location>
        <begin position="2"/>
        <end position="248"/>
    </location>
</feature>
<evidence type="ECO:0000256" key="9">
    <source>
        <dbReference type="ARBA" id="ARBA00023136"/>
    </source>
</evidence>
<evidence type="ECO:0000256" key="6">
    <source>
        <dbReference type="ARBA" id="ARBA00022741"/>
    </source>
</evidence>
<sequence length="266" mass="28570">MLEVSNLSVTTSSGRPILTDCSWSVPTGGRLGLIGESGSGKSITALAIMGLLPEGMRASGSVTLDGQELLTLTETERQRTRGSRIAMVFQEPLTALDPLMKVGRQIVGPLRLHQHLSRRQAQSRMLELLHQVALHDAERIAASYPWQLSGGQRQRVALAMVLACQPEVIIADEPTTALDVTVQAEVLELLTTLVDQLGTTLVFITHDLPVLAQVAQNLVVMRGGQVVEQTTVANGLADPQAAYTRQLVTAAREVSFLPALEEAPGE</sequence>
<dbReference type="GO" id="GO:0016887">
    <property type="term" value="F:ATP hydrolysis activity"/>
    <property type="evidence" value="ECO:0007669"/>
    <property type="project" value="InterPro"/>
</dbReference>
<dbReference type="EMBL" id="CP138335">
    <property type="protein sequence ID" value="XBW08819.1"/>
    <property type="molecule type" value="Genomic_DNA"/>
</dbReference>
<evidence type="ECO:0000259" key="10">
    <source>
        <dbReference type="PROSITE" id="PS50893"/>
    </source>
</evidence>
<keyword evidence="9" id="KW-0472">Membrane</keyword>
<evidence type="ECO:0000313" key="11">
    <source>
        <dbReference type="EMBL" id="XBW08819.1"/>
    </source>
</evidence>
<dbReference type="PROSITE" id="PS00211">
    <property type="entry name" value="ABC_TRANSPORTER_1"/>
    <property type="match status" value="1"/>
</dbReference>
<dbReference type="InterPro" id="IPR003439">
    <property type="entry name" value="ABC_transporter-like_ATP-bd"/>
</dbReference>
<comment type="similarity">
    <text evidence="2">Belongs to the ABC transporter superfamily.</text>
</comment>
<dbReference type="CDD" id="cd03257">
    <property type="entry name" value="ABC_NikE_OppD_transporters"/>
    <property type="match status" value="1"/>
</dbReference>
<evidence type="ECO:0000256" key="4">
    <source>
        <dbReference type="ARBA" id="ARBA00022475"/>
    </source>
</evidence>
<dbReference type="AlphaFoldDB" id="A0AAU7V8P2"/>
<dbReference type="KEGG" id="sapp:SAC06_04485"/>
<dbReference type="GO" id="GO:0005524">
    <property type="term" value="F:ATP binding"/>
    <property type="evidence" value="ECO:0007669"/>
    <property type="project" value="UniProtKB-KW"/>
</dbReference>
<keyword evidence="3" id="KW-0813">Transport</keyword>
<dbReference type="SMART" id="SM00382">
    <property type="entry name" value="AAA"/>
    <property type="match status" value="1"/>
</dbReference>
<dbReference type="InterPro" id="IPR017871">
    <property type="entry name" value="ABC_transporter-like_CS"/>
</dbReference>
<dbReference type="GO" id="GO:0005886">
    <property type="term" value="C:plasma membrane"/>
    <property type="evidence" value="ECO:0007669"/>
    <property type="project" value="UniProtKB-SubCell"/>
</dbReference>
<evidence type="ECO:0000256" key="3">
    <source>
        <dbReference type="ARBA" id="ARBA00022448"/>
    </source>
</evidence>
<evidence type="ECO:0000256" key="8">
    <source>
        <dbReference type="ARBA" id="ARBA00022967"/>
    </source>
</evidence>